<organism evidence="1 2">
    <name type="scientific">Steinernema carpocapsae</name>
    <name type="common">Entomopathogenic nematode</name>
    <dbReference type="NCBI Taxonomy" id="34508"/>
    <lineage>
        <taxon>Eukaryota</taxon>
        <taxon>Metazoa</taxon>
        <taxon>Ecdysozoa</taxon>
        <taxon>Nematoda</taxon>
        <taxon>Chromadorea</taxon>
        <taxon>Rhabditida</taxon>
        <taxon>Tylenchina</taxon>
        <taxon>Panagrolaimomorpha</taxon>
        <taxon>Strongyloidoidea</taxon>
        <taxon>Steinernematidae</taxon>
        <taxon>Steinernema</taxon>
    </lineage>
</organism>
<accession>A0A4U5MEV2</accession>
<sequence>MTFCKTATKVSKVQLFETSTLRITSNCNFSKNKTLIQESREALLPRAESLAPQTLNRNCTKESIEASESRCRKAPQDHATTFEFSLALATRKFIFPCFFLRCPPRTHRSIDDGRKEENGRSGHANRFTHEICVICESRRAFRRFARCTHNTTTRGGEVDTARTQRVTLDHKFSWTAVKKGWELWRRSLSPITG</sequence>
<dbReference type="EMBL" id="AZBU02000008">
    <property type="protein sequence ID" value="TKR67711.1"/>
    <property type="molecule type" value="Genomic_DNA"/>
</dbReference>
<proteinExistence type="predicted"/>
<evidence type="ECO:0000313" key="1">
    <source>
        <dbReference type="EMBL" id="TKR67711.1"/>
    </source>
</evidence>
<comment type="caution">
    <text evidence="1">The sequence shown here is derived from an EMBL/GenBank/DDBJ whole genome shotgun (WGS) entry which is preliminary data.</text>
</comment>
<gene>
    <name evidence="1" type="ORF">L596_023819</name>
</gene>
<dbReference type="Proteomes" id="UP000298663">
    <property type="component" value="Unassembled WGS sequence"/>
</dbReference>
<reference evidence="1 2" key="2">
    <citation type="journal article" date="2019" name="G3 (Bethesda)">
        <title>Hybrid Assembly of the Genome of the Entomopathogenic Nematode Steinernema carpocapsae Identifies the X-Chromosome.</title>
        <authorList>
            <person name="Serra L."/>
            <person name="Macchietto M."/>
            <person name="Macias-Munoz A."/>
            <person name="McGill C.J."/>
            <person name="Rodriguez I.M."/>
            <person name="Rodriguez B."/>
            <person name="Murad R."/>
            <person name="Mortazavi A."/>
        </authorList>
    </citation>
    <scope>NUCLEOTIDE SEQUENCE [LARGE SCALE GENOMIC DNA]</scope>
    <source>
        <strain evidence="1 2">ALL</strain>
    </source>
</reference>
<dbReference type="AlphaFoldDB" id="A0A4U5MEV2"/>
<evidence type="ECO:0000313" key="2">
    <source>
        <dbReference type="Proteomes" id="UP000298663"/>
    </source>
</evidence>
<name>A0A4U5MEV2_STECR</name>
<keyword evidence="2" id="KW-1185">Reference proteome</keyword>
<reference evidence="1 2" key="1">
    <citation type="journal article" date="2015" name="Genome Biol.">
        <title>Comparative genomics of Steinernema reveals deeply conserved gene regulatory networks.</title>
        <authorList>
            <person name="Dillman A.R."/>
            <person name="Macchietto M."/>
            <person name="Porter C.F."/>
            <person name="Rogers A."/>
            <person name="Williams B."/>
            <person name="Antoshechkin I."/>
            <person name="Lee M.M."/>
            <person name="Goodwin Z."/>
            <person name="Lu X."/>
            <person name="Lewis E.E."/>
            <person name="Goodrich-Blair H."/>
            <person name="Stock S.P."/>
            <person name="Adams B.J."/>
            <person name="Sternberg P.W."/>
            <person name="Mortazavi A."/>
        </authorList>
    </citation>
    <scope>NUCLEOTIDE SEQUENCE [LARGE SCALE GENOMIC DNA]</scope>
    <source>
        <strain evidence="1 2">ALL</strain>
    </source>
</reference>
<protein>
    <submittedName>
        <fullName evidence="1">Uncharacterized protein</fullName>
    </submittedName>
</protein>